<proteinExistence type="predicted"/>
<dbReference type="Gene3D" id="3.40.50.300">
    <property type="entry name" value="P-loop containing nucleotide triphosphate hydrolases"/>
    <property type="match status" value="1"/>
</dbReference>
<reference evidence="2" key="1">
    <citation type="journal article" date="2021" name="PeerJ">
        <title>Extensive microbial diversity within the chicken gut microbiome revealed by metagenomics and culture.</title>
        <authorList>
            <person name="Gilroy R."/>
            <person name="Ravi A."/>
            <person name="Getino M."/>
            <person name="Pursley I."/>
            <person name="Horton D.L."/>
            <person name="Alikhan N.F."/>
            <person name="Baker D."/>
            <person name="Gharbi K."/>
            <person name="Hall N."/>
            <person name="Watson M."/>
            <person name="Adriaenssens E.M."/>
            <person name="Foster-Nyarko E."/>
            <person name="Jarju S."/>
            <person name="Secka A."/>
            <person name="Antonio M."/>
            <person name="Oren A."/>
            <person name="Chaudhuri R.R."/>
            <person name="La Ragione R."/>
            <person name="Hildebrand F."/>
            <person name="Pallen M.J."/>
        </authorList>
    </citation>
    <scope>NUCLEOTIDE SEQUENCE</scope>
    <source>
        <strain evidence="2">ChiHjej13B12-9602</strain>
    </source>
</reference>
<gene>
    <name evidence="2" type="ORF">K8V70_06280</name>
</gene>
<reference evidence="2" key="2">
    <citation type="submission" date="2021-09" db="EMBL/GenBank/DDBJ databases">
        <authorList>
            <person name="Gilroy R."/>
        </authorList>
    </citation>
    <scope>NUCLEOTIDE SEQUENCE</scope>
    <source>
        <strain evidence="2">ChiHjej13B12-9602</strain>
    </source>
</reference>
<dbReference type="InterPro" id="IPR003593">
    <property type="entry name" value="AAA+_ATPase"/>
</dbReference>
<dbReference type="SUPFAM" id="SSF52540">
    <property type="entry name" value="P-loop containing nucleoside triphosphate hydrolases"/>
    <property type="match status" value="1"/>
</dbReference>
<dbReference type="InterPro" id="IPR049050">
    <property type="entry name" value="nSTAND3"/>
</dbReference>
<dbReference type="EMBL" id="DYUZ01000028">
    <property type="protein sequence ID" value="HJG37450.1"/>
    <property type="molecule type" value="Genomic_DNA"/>
</dbReference>
<protein>
    <submittedName>
        <fullName evidence="2">ATP-binding protein</fullName>
    </submittedName>
</protein>
<dbReference type="InterPro" id="IPR027417">
    <property type="entry name" value="P-loop_NTPase"/>
</dbReference>
<dbReference type="AlphaFoldDB" id="A0A921IV65"/>
<comment type="caution">
    <text evidence="2">The sequence shown here is derived from an EMBL/GenBank/DDBJ whole genome shotgun (WGS) entry which is preliminary data.</text>
</comment>
<keyword evidence="2" id="KW-0067">ATP-binding</keyword>
<name>A0A921IV65_9ACTN</name>
<dbReference type="GO" id="GO:0005524">
    <property type="term" value="F:ATP binding"/>
    <property type="evidence" value="ECO:0007669"/>
    <property type="project" value="UniProtKB-KW"/>
</dbReference>
<dbReference type="Pfam" id="PF20720">
    <property type="entry name" value="nSTAND3"/>
    <property type="match status" value="1"/>
</dbReference>
<dbReference type="Proteomes" id="UP000753256">
    <property type="component" value="Unassembled WGS sequence"/>
</dbReference>
<evidence type="ECO:0000259" key="1">
    <source>
        <dbReference type="SMART" id="SM00382"/>
    </source>
</evidence>
<accession>A0A921IV65</accession>
<evidence type="ECO:0000313" key="2">
    <source>
        <dbReference type="EMBL" id="HJG37450.1"/>
    </source>
</evidence>
<feature type="domain" description="AAA+ ATPase" evidence="1">
    <location>
        <begin position="195"/>
        <end position="306"/>
    </location>
</feature>
<dbReference type="SMART" id="SM00382">
    <property type="entry name" value="AAA"/>
    <property type="match status" value="1"/>
</dbReference>
<dbReference type="RefSeq" id="WP_273190283.1">
    <property type="nucleotide sequence ID" value="NZ_DYUZ01000028.1"/>
</dbReference>
<keyword evidence="2" id="KW-0547">Nucleotide-binding</keyword>
<evidence type="ECO:0000313" key="3">
    <source>
        <dbReference type="Proteomes" id="UP000753256"/>
    </source>
</evidence>
<organism evidence="2 3">
    <name type="scientific">Enorma phocaeensis</name>
    <dbReference type="NCBI Taxonomy" id="1871019"/>
    <lineage>
        <taxon>Bacteria</taxon>
        <taxon>Bacillati</taxon>
        <taxon>Actinomycetota</taxon>
        <taxon>Coriobacteriia</taxon>
        <taxon>Coriobacteriales</taxon>
        <taxon>Coriobacteriaceae</taxon>
        <taxon>Enorma</taxon>
    </lineage>
</organism>
<sequence>MLRQHAIENELKQLEGGAFQKLAEAYVYRKLHLQSLTTLGSQPGTNKVTEGIPDAHSLTDCDAILIAFTTAQHGYFRKLEKDIKDCLSSQVPNGYTKRIICCHLAWRLSPEQEGKLRALDSRIELIGPKTIALDLANKYHDLAAEFLHVRMGVDAIITPDEWIRREERKGYATSQSGELRHRAKELEELRDALERVQIVVIHGSSGCGKTRLALELVNRYARDKRVASYVLSKVRGTGVAEDVNEFLSEGDAVLLVDDAQQSDGLDELLEVVLKNEGLRVVLTVRDYAHKSLLIALRRSVKFEECSLQPLDNQAVEELVRDNFGIINHYLLEKIGKVARGNLRLAIMAALCAEKDGYSGIESAHAVMDLFYKGLIDELDQDDLMLLSYLSVYSPCDFREGDPAYESLLAEGMPLSEMKRRARKLHDRNILDVLEGPERVISVKFEQLNLQDYCTYKAIFEEHVVDLYEFISMYVLRDRRRVVRVLNVLISIFGDDETISKIKYDCKRVWMNSGSYSITERREIMDVLHPLIPDNAYCFACNEISGMPSSCVPISEQGDYGRQATGEIPVSLAILCELMDSKHYPDAISVLLDGIQKGCFKLGDYKSVIEESLAITMHSAETGFLRERRFLNELSQRMNKESDSRNLQFFGLVFHSKCNNARWGRPMAP</sequence>